<evidence type="ECO:0000256" key="1">
    <source>
        <dbReference type="ARBA" id="ARBA00007074"/>
    </source>
</evidence>
<keyword evidence="2" id="KW-0645">Protease</keyword>
<keyword evidence="9" id="KW-1185">Reference proteome</keyword>
<dbReference type="PANTHER" id="PTHR47053:SF1">
    <property type="entry name" value="MUREIN DD-ENDOPEPTIDASE MEPH-RELATED"/>
    <property type="match status" value="1"/>
</dbReference>
<keyword evidence="4" id="KW-0788">Thiol protease</keyword>
<dbReference type="InterPro" id="IPR000064">
    <property type="entry name" value="NLP_P60_dom"/>
</dbReference>
<proteinExistence type="inferred from homology"/>
<accession>H7ELA9</accession>
<dbReference type="PATRIC" id="fig|907348.3.peg.1691"/>
<dbReference type="InterPro" id="IPR038765">
    <property type="entry name" value="Papain-like_cys_pep_sf"/>
</dbReference>
<dbReference type="PROSITE" id="PS51257">
    <property type="entry name" value="PROKAR_LIPOPROTEIN"/>
    <property type="match status" value="1"/>
</dbReference>
<reference evidence="8 9" key="1">
    <citation type="submission" date="2011-09" db="EMBL/GenBank/DDBJ databases">
        <title>The draft genome of Treponema saccharophilum DSM 2985.</title>
        <authorList>
            <consortium name="US DOE Joint Genome Institute (JGI-PGF)"/>
            <person name="Lucas S."/>
            <person name="Copeland A."/>
            <person name="Lapidus A."/>
            <person name="Glavina del Rio T."/>
            <person name="Dalin E."/>
            <person name="Tice H."/>
            <person name="Bruce D."/>
            <person name="Goodwin L."/>
            <person name="Pitluck S."/>
            <person name="Peters L."/>
            <person name="Kyrpides N."/>
            <person name="Mavromatis K."/>
            <person name="Ivanova N."/>
            <person name="Markowitz V."/>
            <person name="Cheng J.-F."/>
            <person name="Hugenholtz P."/>
            <person name="Woyke T."/>
            <person name="Wu D."/>
            <person name="Gronow S."/>
            <person name="Wellnitz S."/>
            <person name="Brambilla E."/>
            <person name="Klenk H.-P."/>
            <person name="Eisen J.A."/>
        </authorList>
    </citation>
    <scope>NUCLEOTIDE SEQUENCE [LARGE SCALE GENOMIC DNA]</scope>
    <source>
        <strain evidence="8 9">DSM 2985</strain>
    </source>
</reference>
<evidence type="ECO:0000256" key="2">
    <source>
        <dbReference type="ARBA" id="ARBA00022670"/>
    </source>
</evidence>
<feature type="compositionally biased region" description="Basic and acidic residues" evidence="5">
    <location>
        <begin position="112"/>
        <end position="147"/>
    </location>
</feature>
<evidence type="ECO:0000256" key="3">
    <source>
        <dbReference type="ARBA" id="ARBA00022801"/>
    </source>
</evidence>
<evidence type="ECO:0000313" key="9">
    <source>
        <dbReference type="Proteomes" id="UP000003571"/>
    </source>
</evidence>
<dbReference type="GO" id="GO:0008234">
    <property type="term" value="F:cysteine-type peptidase activity"/>
    <property type="evidence" value="ECO:0007669"/>
    <property type="project" value="UniProtKB-KW"/>
</dbReference>
<sequence length="323" mass="35182">MKSKIVVAFFALIVACAPSFSDTDGDDIMRLSAPKDGELFVLSAEPSKKDLMSGVSKNLNEIKEHRLELIGRVLVNRAALEAKNRTTVDEAGSSKSSVSKSLESNKNAARSRKQELLDEMKSRKGGSKSEQKKETKVTKEERNESKSEAAAPAPVSVTKKEDNSVAQGDTVEKAERRLDNAAEKRRKFIDCAMGLLGTKYVYGGKTPRPGIDCSGLVSYSAKQGIGTDMSGNAQMIFDKCTRIPQKDAVPGDLVFFKAPSDSRISHVGIYLGNNQIDNEFRKGEIFLNAASAGPRTGVVVSGLSEPYWKRTLYGFGRFIAPME</sequence>
<dbReference type="Gene3D" id="3.90.1720.10">
    <property type="entry name" value="endopeptidase domain like (from Nostoc punctiforme)"/>
    <property type="match status" value="1"/>
</dbReference>
<feature type="compositionally biased region" description="Low complexity" evidence="5">
    <location>
        <begin position="93"/>
        <end position="106"/>
    </location>
</feature>
<dbReference type="Proteomes" id="UP000003571">
    <property type="component" value="Unassembled WGS sequence"/>
</dbReference>
<gene>
    <name evidence="8" type="ORF">TresaDRAFT_2030</name>
</gene>
<organism evidence="8 9">
    <name type="scientific">Treponema saccharophilum DSM 2985</name>
    <dbReference type="NCBI Taxonomy" id="907348"/>
    <lineage>
        <taxon>Bacteria</taxon>
        <taxon>Pseudomonadati</taxon>
        <taxon>Spirochaetota</taxon>
        <taxon>Spirochaetia</taxon>
        <taxon>Spirochaetales</taxon>
        <taxon>Treponemataceae</taxon>
        <taxon>Treponema</taxon>
    </lineage>
</organism>
<evidence type="ECO:0000256" key="6">
    <source>
        <dbReference type="SAM" id="SignalP"/>
    </source>
</evidence>
<evidence type="ECO:0000256" key="5">
    <source>
        <dbReference type="SAM" id="MobiDB-lite"/>
    </source>
</evidence>
<dbReference type="RefSeq" id="WP_002704660.1">
    <property type="nucleotide sequence ID" value="NZ_AGRW01000048.1"/>
</dbReference>
<dbReference type="eggNOG" id="COG0791">
    <property type="taxonomic scope" value="Bacteria"/>
</dbReference>
<dbReference type="GO" id="GO:0006508">
    <property type="term" value="P:proteolysis"/>
    <property type="evidence" value="ECO:0007669"/>
    <property type="project" value="UniProtKB-KW"/>
</dbReference>
<dbReference type="STRING" id="907348.TresaDRAFT_2030"/>
<comment type="similarity">
    <text evidence="1">Belongs to the peptidase C40 family.</text>
</comment>
<feature type="signal peptide" evidence="6">
    <location>
        <begin position="1"/>
        <end position="21"/>
    </location>
</feature>
<feature type="chain" id="PRO_5003610222" evidence="6">
    <location>
        <begin position="22"/>
        <end position="323"/>
    </location>
</feature>
<dbReference type="SUPFAM" id="SSF54001">
    <property type="entry name" value="Cysteine proteinases"/>
    <property type="match status" value="1"/>
</dbReference>
<comment type="caution">
    <text evidence="8">The sequence shown here is derived from an EMBL/GenBank/DDBJ whole genome shotgun (WGS) entry which is preliminary data.</text>
</comment>
<feature type="region of interest" description="Disordered" evidence="5">
    <location>
        <begin position="85"/>
        <end position="178"/>
    </location>
</feature>
<dbReference type="PROSITE" id="PS51935">
    <property type="entry name" value="NLPC_P60"/>
    <property type="match status" value="1"/>
</dbReference>
<dbReference type="OrthoDB" id="9813368at2"/>
<evidence type="ECO:0000256" key="4">
    <source>
        <dbReference type="ARBA" id="ARBA00022807"/>
    </source>
</evidence>
<feature type="domain" description="NlpC/P60" evidence="7">
    <location>
        <begin position="182"/>
        <end position="319"/>
    </location>
</feature>
<protein>
    <submittedName>
        <fullName evidence="8">NLP/P60 protein</fullName>
    </submittedName>
</protein>
<dbReference type="PANTHER" id="PTHR47053">
    <property type="entry name" value="MUREIN DD-ENDOPEPTIDASE MEPH-RELATED"/>
    <property type="match status" value="1"/>
</dbReference>
<keyword evidence="3" id="KW-0378">Hydrolase</keyword>
<dbReference type="InterPro" id="IPR051202">
    <property type="entry name" value="Peptidase_C40"/>
</dbReference>
<evidence type="ECO:0000313" key="8">
    <source>
        <dbReference type="EMBL" id="EIC01641.1"/>
    </source>
</evidence>
<keyword evidence="6" id="KW-0732">Signal</keyword>
<evidence type="ECO:0000259" key="7">
    <source>
        <dbReference type="PROSITE" id="PS51935"/>
    </source>
</evidence>
<dbReference type="EMBL" id="AGRW01000048">
    <property type="protein sequence ID" value="EIC01641.1"/>
    <property type="molecule type" value="Genomic_DNA"/>
</dbReference>
<dbReference type="AlphaFoldDB" id="H7ELA9"/>
<name>H7ELA9_9SPIR</name>
<dbReference type="Pfam" id="PF00877">
    <property type="entry name" value="NLPC_P60"/>
    <property type="match status" value="1"/>
</dbReference>